<dbReference type="AlphaFoldDB" id="A0A9X3MM72"/>
<keyword evidence="3" id="KW-1185">Reference proteome</keyword>
<dbReference type="Pfam" id="PF07978">
    <property type="entry name" value="NIPSNAP"/>
    <property type="match status" value="1"/>
</dbReference>
<evidence type="ECO:0000259" key="1">
    <source>
        <dbReference type="Pfam" id="PF07978"/>
    </source>
</evidence>
<name>A0A9X3MM72_9ACTN</name>
<proteinExistence type="predicted"/>
<dbReference type="EMBL" id="JAPDOD010000001">
    <property type="protein sequence ID" value="MDA0158682.1"/>
    <property type="molecule type" value="Genomic_DNA"/>
</dbReference>
<dbReference type="SUPFAM" id="SSF54909">
    <property type="entry name" value="Dimeric alpha+beta barrel"/>
    <property type="match status" value="1"/>
</dbReference>
<gene>
    <name evidence="2" type="ORF">OM076_00275</name>
</gene>
<organism evidence="2 3">
    <name type="scientific">Solirubrobacter ginsenosidimutans</name>
    <dbReference type="NCBI Taxonomy" id="490573"/>
    <lineage>
        <taxon>Bacteria</taxon>
        <taxon>Bacillati</taxon>
        <taxon>Actinomycetota</taxon>
        <taxon>Thermoleophilia</taxon>
        <taxon>Solirubrobacterales</taxon>
        <taxon>Solirubrobacteraceae</taxon>
        <taxon>Solirubrobacter</taxon>
    </lineage>
</organism>
<dbReference type="Proteomes" id="UP001149140">
    <property type="component" value="Unassembled WGS sequence"/>
</dbReference>
<reference evidence="2" key="1">
    <citation type="submission" date="2022-10" db="EMBL/GenBank/DDBJ databases">
        <title>The WGS of Solirubrobacter ginsenosidimutans DSM 21036.</title>
        <authorList>
            <person name="Jiang Z."/>
        </authorList>
    </citation>
    <scope>NUCLEOTIDE SEQUENCE</scope>
    <source>
        <strain evidence="2">DSM 21036</strain>
    </source>
</reference>
<comment type="caution">
    <text evidence="2">The sequence shown here is derived from an EMBL/GenBank/DDBJ whole genome shotgun (WGS) entry which is preliminary data.</text>
</comment>
<protein>
    <submittedName>
        <fullName evidence="2">NIPSNAP family protein</fullName>
    </submittedName>
</protein>
<dbReference type="Gene3D" id="3.30.70.100">
    <property type="match status" value="1"/>
</dbReference>
<evidence type="ECO:0000313" key="2">
    <source>
        <dbReference type="EMBL" id="MDA0158682.1"/>
    </source>
</evidence>
<sequence length="101" mass="11315">MLYLYANVKIEYGRLPAFNEAMVTVKRVMEANGWRLVGGWMTLVGDLHEVHDVWEVEDANAVPTAFAAAYQDPDFVQAAEALSKIIDREVLSLVTKTPYSP</sequence>
<dbReference type="InterPro" id="IPR012577">
    <property type="entry name" value="NIPSNAP"/>
</dbReference>
<dbReference type="InterPro" id="IPR011008">
    <property type="entry name" value="Dimeric_a/b-barrel"/>
</dbReference>
<feature type="domain" description="NIPSNAP" evidence="1">
    <location>
        <begin position="13"/>
        <end position="101"/>
    </location>
</feature>
<evidence type="ECO:0000313" key="3">
    <source>
        <dbReference type="Proteomes" id="UP001149140"/>
    </source>
</evidence>
<dbReference type="RefSeq" id="WP_270037273.1">
    <property type="nucleotide sequence ID" value="NZ_JAPDOD010000001.1"/>
</dbReference>
<accession>A0A9X3MM72</accession>